<dbReference type="NCBIfam" id="NF033679">
    <property type="entry name" value="DNRLRE_dom"/>
    <property type="match status" value="1"/>
</dbReference>
<evidence type="ECO:0000256" key="3">
    <source>
        <dbReference type="ARBA" id="ARBA00022729"/>
    </source>
</evidence>
<keyword evidence="6" id="KW-1185">Reference proteome</keyword>
<evidence type="ECO:0000259" key="4">
    <source>
        <dbReference type="Pfam" id="PF24517"/>
    </source>
</evidence>
<protein>
    <recommendedName>
        <fullName evidence="4">Carbohydrate-binding module family 96 domain-containing protein</fullName>
    </recommendedName>
</protein>
<dbReference type="STRING" id="212717.CTC_02113"/>
<keyword evidence="3" id="KW-0732">Signal</keyword>
<dbReference type="Pfam" id="PF24517">
    <property type="entry name" value="CBM96"/>
    <property type="match status" value="1"/>
</dbReference>
<dbReference type="Proteomes" id="UP000001412">
    <property type="component" value="Chromosome"/>
</dbReference>
<feature type="domain" description="Carbohydrate-binding module family 96" evidence="4">
    <location>
        <begin position="18"/>
        <end position="181"/>
    </location>
</feature>
<dbReference type="KEGG" id="ctc:CTC_02113"/>
<dbReference type="GO" id="GO:0005576">
    <property type="term" value="C:extracellular region"/>
    <property type="evidence" value="ECO:0007669"/>
    <property type="project" value="UniProtKB-SubCell"/>
</dbReference>
<gene>
    <name evidence="5" type="ordered locus">CTC_02113</name>
</gene>
<evidence type="ECO:0000256" key="2">
    <source>
        <dbReference type="ARBA" id="ARBA00022525"/>
    </source>
</evidence>
<sequence>MMVRYGLSINRGDIMNIKKIYATNSTYILSHSPNTNYHNENNLEVCNNSIGQAVSYIRFNLKDLPLNANIISANLNIYLWYEEDSNVDYGIKLGNTSIYNSDFEKTATWSNTPEWKRRPSSSWGTRTVKGIGWKKLNAKHLVSSLQSGQNVIILCTDYKNNDNGKIFYSSNHLKKPYITIEYEVPININLSIKVDKKKCDYENGWVKVDGQLREIDKVWTKINGVLREG</sequence>
<proteinExistence type="predicted"/>
<dbReference type="InterPro" id="IPR055372">
    <property type="entry name" value="CBM96"/>
</dbReference>
<evidence type="ECO:0000256" key="1">
    <source>
        <dbReference type="ARBA" id="ARBA00004613"/>
    </source>
</evidence>
<dbReference type="AlphaFoldDB" id="Q892I4"/>
<reference evidence="5 6" key="1">
    <citation type="journal article" date="2003" name="Proc. Natl. Acad. Sci. U.S.A.">
        <title>The genome sequence of Clostridium tetani, the causative agent of tetanus disease.</title>
        <authorList>
            <person name="Brueggemann H."/>
            <person name="Baumer S."/>
            <person name="Fricke W.F."/>
            <person name="Wiezer A."/>
            <person name="Liesegang H."/>
            <person name="Decker I."/>
            <person name="Herzberg C."/>
            <person name="Martinez-Arias R."/>
            <person name="Merkl R."/>
            <person name="Henne A."/>
            <person name="Gottschalk G."/>
        </authorList>
    </citation>
    <scope>NUCLEOTIDE SEQUENCE [LARGE SCALE GENOMIC DNA]</scope>
    <source>
        <strain evidence="6">Massachusetts / E88</strain>
    </source>
</reference>
<comment type="subcellular location">
    <subcellularLocation>
        <location evidence="1">Secreted</location>
    </subcellularLocation>
</comment>
<evidence type="ECO:0000313" key="5">
    <source>
        <dbReference type="EMBL" id="AAO36611.1"/>
    </source>
</evidence>
<dbReference type="HOGENOM" id="CLU_1208099_0_0_9"/>
<keyword evidence="2" id="KW-0964">Secreted</keyword>
<name>Q892I4_CLOTE</name>
<dbReference type="EMBL" id="AE015927">
    <property type="protein sequence ID" value="AAO36611.1"/>
    <property type="molecule type" value="Genomic_DNA"/>
</dbReference>
<organism evidence="5 6">
    <name type="scientific">Clostridium tetani (strain Massachusetts / E88)</name>
    <dbReference type="NCBI Taxonomy" id="212717"/>
    <lineage>
        <taxon>Bacteria</taxon>
        <taxon>Bacillati</taxon>
        <taxon>Bacillota</taxon>
        <taxon>Clostridia</taxon>
        <taxon>Eubacteriales</taxon>
        <taxon>Clostridiaceae</taxon>
        <taxon>Clostridium</taxon>
    </lineage>
</organism>
<evidence type="ECO:0000313" key="6">
    <source>
        <dbReference type="Proteomes" id="UP000001412"/>
    </source>
</evidence>
<accession>Q892I4</accession>